<protein>
    <submittedName>
        <fullName evidence="8">AAA domain-containing protein</fullName>
    </submittedName>
</protein>
<organism evidence="8 9">
    <name type="scientific">Belliella marina</name>
    <dbReference type="NCBI Taxonomy" id="1644146"/>
    <lineage>
        <taxon>Bacteria</taxon>
        <taxon>Pseudomonadati</taxon>
        <taxon>Bacteroidota</taxon>
        <taxon>Cytophagia</taxon>
        <taxon>Cytophagales</taxon>
        <taxon>Cyclobacteriaceae</taxon>
        <taxon>Belliella</taxon>
    </lineage>
</organism>
<comment type="similarity">
    <text evidence="1">Belongs to the DNA2/NAM7 helicase family.</text>
</comment>
<gene>
    <name evidence="8" type="ORF">ACFSKL_21035</name>
</gene>
<dbReference type="InterPro" id="IPR050534">
    <property type="entry name" value="Coronavir_polyprotein_1ab"/>
</dbReference>
<keyword evidence="3" id="KW-0378">Hydrolase</keyword>
<dbReference type="PANTHER" id="PTHR43788">
    <property type="entry name" value="DNA2/NAM7 HELICASE FAMILY MEMBER"/>
    <property type="match status" value="1"/>
</dbReference>
<feature type="domain" description="DNA2/NAM7 helicase-like C-terminal" evidence="7">
    <location>
        <begin position="1006"/>
        <end position="1176"/>
    </location>
</feature>
<evidence type="ECO:0000256" key="3">
    <source>
        <dbReference type="ARBA" id="ARBA00022801"/>
    </source>
</evidence>
<dbReference type="Gene3D" id="3.40.50.300">
    <property type="entry name" value="P-loop containing nucleotide triphosphate hydrolases"/>
    <property type="match status" value="3"/>
</dbReference>
<feature type="domain" description="DNA2/NAM7 helicase helicase" evidence="6">
    <location>
        <begin position="288"/>
        <end position="415"/>
    </location>
</feature>
<dbReference type="InterPro" id="IPR041679">
    <property type="entry name" value="DNA2/NAM7-like_C"/>
</dbReference>
<keyword evidence="2" id="KW-0547">Nucleotide-binding</keyword>
<reference evidence="9" key="1">
    <citation type="journal article" date="2019" name="Int. J. Syst. Evol. Microbiol.">
        <title>The Global Catalogue of Microorganisms (GCM) 10K type strain sequencing project: providing services to taxonomists for standard genome sequencing and annotation.</title>
        <authorList>
            <consortium name="The Broad Institute Genomics Platform"/>
            <consortium name="The Broad Institute Genome Sequencing Center for Infectious Disease"/>
            <person name="Wu L."/>
            <person name="Ma J."/>
        </authorList>
    </citation>
    <scope>NUCLEOTIDE SEQUENCE [LARGE SCALE GENOMIC DNA]</scope>
    <source>
        <strain evidence="9">CGMCC 1.15180</strain>
    </source>
</reference>
<name>A0ABW4VT51_9BACT</name>
<dbReference type="InterPro" id="IPR025103">
    <property type="entry name" value="DUF4011"/>
</dbReference>
<dbReference type="PANTHER" id="PTHR43788:SF8">
    <property type="entry name" value="DNA-BINDING PROTEIN SMUBP-2"/>
    <property type="match status" value="1"/>
</dbReference>
<evidence type="ECO:0000313" key="8">
    <source>
        <dbReference type="EMBL" id="MFD2037296.1"/>
    </source>
</evidence>
<evidence type="ECO:0000259" key="6">
    <source>
        <dbReference type="Pfam" id="PF13086"/>
    </source>
</evidence>
<dbReference type="InterPro" id="IPR027417">
    <property type="entry name" value="P-loop_NTPase"/>
</dbReference>
<evidence type="ECO:0000256" key="2">
    <source>
        <dbReference type="ARBA" id="ARBA00022741"/>
    </source>
</evidence>
<dbReference type="CDD" id="cd18808">
    <property type="entry name" value="SF1_C_Upf1"/>
    <property type="match status" value="1"/>
</dbReference>
<evidence type="ECO:0000259" key="7">
    <source>
        <dbReference type="Pfam" id="PF13087"/>
    </source>
</evidence>
<evidence type="ECO:0000256" key="1">
    <source>
        <dbReference type="ARBA" id="ARBA00007913"/>
    </source>
</evidence>
<keyword evidence="4" id="KW-0347">Helicase</keyword>
<dbReference type="InterPro" id="IPR047187">
    <property type="entry name" value="SF1_C_Upf1"/>
</dbReference>
<feature type="domain" description="DNA2/NAM7 helicase helicase" evidence="6">
    <location>
        <begin position="850"/>
        <end position="976"/>
    </location>
</feature>
<dbReference type="Pfam" id="PF13087">
    <property type="entry name" value="AAA_12"/>
    <property type="match status" value="1"/>
</dbReference>
<evidence type="ECO:0000256" key="5">
    <source>
        <dbReference type="ARBA" id="ARBA00022840"/>
    </source>
</evidence>
<dbReference type="EMBL" id="JBHUHR010000046">
    <property type="protein sequence ID" value="MFD2037296.1"/>
    <property type="molecule type" value="Genomic_DNA"/>
</dbReference>
<sequence length="1312" mass="152657">MVKNTFQVYLNRLTDLSSRNRSLYLPKLFLSQMIDLKSLENLNRGDSFGYIKDLVAGLGDIPLISASDPRDKQLNVISGNIKSILRQVKTTEEETGEKSLYVAYPFVEGKLIDGQILRCPLLFFPVSLVMENDSWLLRRHAEEQVVFNKTFLLAYERAYGVKSVGGEGLALEDAPTDITAFLSMLYDTLKENFSINFNQELYEQKLGAFPESNKSSDDLQMDAGILKLKPYAILGQFSQKTSFLIQDYEQLMEENKEETLEDLLSEHFAKEEELSPPREDQMYNVFPLDASQEEVVKAVRGGDSCVVEGPPGTGKSQLISNLAVDYIARGKKVLIVSQKRAALDVVYNRLEEKGFGAFLALVHDFRADRKMLFQKLQLQIDSIEHYQELNRGIDAIQFERDFSQKSRTIDAYLEYFDEYKKSLFNTEECGIPVKQLYMTSKFDEETIDLTQYYKKYPWERVADFLRDLKVYEVYYKKYQSAKSFWLHRVDFSSFGMAASNRLKEILMEIEQVKSDFNRQFFDVEGLDASYLFSIYEKKKSLDSFRQYLHLLDRQQVFDRISSHPSTVFDLLWLENKFETVKTLLSEEGVEWQTEDGEVQETLSELLEYIDTRSSWWGKINLKFNRKKFNRVVGLISHHQLKENAHDLNLLVRKLENRLNLNHQYTLLDQKEWLDLPSKPFDFSAFNHFSATHLDAIRARLVMEDLEGLADIIISSKKTSSEILKLLGEFGKYTLVLEDKIDSWNIYLSKIQIQHLISHSPEKSFLEQKGQISLVFDELVEFDKLRKRLRTVDIQVMEKLLDEHPEYDYEQLSYLFLVGLGNAWIEHIESKYPVLREVGTAKFLNAQEELMEAVEEKWKLSQNISELRVREQTFKNLEFNRLNNRITYRELLHQVSKKKRLWSIKKLVENFEGELFNLIPCWLASPDTVSALFPLKQSFDLVIFDESSQCYVERGLPAMLRGKQVVIAGDSKQLQPFDLYQVRLDSADEGLEVETESLLDLASGFFKKFWLKGHYRSSQKALIRFSNQHFYQDKLEMLAERDLVNSNENPYEFIHVDGVWDKQTNRQEAEAVLDTIKRVQGLSPEYSIGVITFNFFQMELINQLIESEETIKSERLSVKNIENVQGDEFDWVIFSIGYAKNKSGKLNANFGLLSKQGGQYRLNVAITRAKKKISLVTSLTAKDFKKEQLANPGVEMLRNYLLFVEKQCNGEIESEKLKVSSGFVENWTLKQRVMSNNMLGISTYPESSWIDLAVTKEGEGFVEAILTDDQRLYDASSSKEAFVYHCMQLKEKSWPYHFYFSRQYWTGKEIFEK</sequence>
<dbReference type="Pfam" id="PF13195">
    <property type="entry name" value="DUF4011"/>
    <property type="match status" value="1"/>
</dbReference>
<evidence type="ECO:0000256" key="4">
    <source>
        <dbReference type="ARBA" id="ARBA00022806"/>
    </source>
</evidence>
<evidence type="ECO:0000313" key="9">
    <source>
        <dbReference type="Proteomes" id="UP001597361"/>
    </source>
</evidence>
<proteinExistence type="inferred from homology"/>
<keyword evidence="9" id="KW-1185">Reference proteome</keyword>
<dbReference type="SUPFAM" id="SSF52540">
    <property type="entry name" value="P-loop containing nucleoside triphosphate hydrolases"/>
    <property type="match status" value="1"/>
</dbReference>
<dbReference type="Proteomes" id="UP001597361">
    <property type="component" value="Unassembled WGS sequence"/>
</dbReference>
<accession>A0ABW4VT51</accession>
<dbReference type="InterPro" id="IPR041677">
    <property type="entry name" value="DNA2/NAM7_AAA_11"/>
</dbReference>
<keyword evidence="5" id="KW-0067">ATP-binding</keyword>
<dbReference type="Pfam" id="PF13086">
    <property type="entry name" value="AAA_11"/>
    <property type="match status" value="2"/>
</dbReference>
<comment type="caution">
    <text evidence="8">The sequence shown here is derived from an EMBL/GenBank/DDBJ whole genome shotgun (WGS) entry which is preliminary data.</text>
</comment>
<dbReference type="RefSeq" id="WP_376889050.1">
    <property type="nucleotide sequence ID" value="NZ_JBHUHR010000046.1"/>
</dbReference>